<dbReference type="Gene3D" id="2.60.120.260">
    <property type="entry name" value="Galactose-binding domain-like"/>
    <property type="match status" value="1"/>
</dbReference>
<dbReference type="EMBL" id="SDEE01000849">
    <property type="protein sequence ID" value="RXW13708.1"/>
    <property type="molecule type" value="Genomic_DNA"/>
</dbReference>
<dbReference type="Proteomes" id="UP000290288">
    <property type="component" value="Unassembled WGS sequence"/>
</dbReference>
<dbReference type="OrthoDB" id="3052647at2759"/>
<name>A0A4V1Q235_9AGAR</name>
<proteinExistence type="predicted"/>
<feature type="compositionally biased region" description="Polar residues" evidence="1">
    <location>
        <begin position="322"/>
        <end position="334"/>
    </location>
</feature>
<dbReference type="CDD" id="cd12087">
    <property type="entry name" value="TM_EGFR-like"/>
    <property type="match status" value="1"/>
</dbReference>
<organism evidence="3 4">
    <name type="scientific">Candolleomyces aberdarensis</name>
    <dbReference type="NCBI Taxonomy" id="2316362"/>
    <lineage>
        <taxon>Eukaryota</taxon>
        <taxon>Fungi</taxon>
        <taxon>Dikarya</taxon>
        <taxon>Basidiomycota</taxon>
        <taxon>Agaricomycotina</taxon>
        <taxon>Agaricomycetes</taxon>
        <taxon>Agaricomycetidae</taxon>
        <taxon>Agaricales</taxon>
        <taxon>Agaricineae</taxon>
        <taxon>Psathyrellaceae</taxon>
        <taxon>Candolleomyces</taxon>
    </lineage>
</organism>
<evidence type="ECO:0000313" key="3">
    <source>
        <dbReference type="EMBL" id="RXW13708.1"/>
    </source>
</evidence>
<accession>A0A4V1Q235</accession>
<feature type="region of interest" description="Disordered" evidence="1">
    <location>
        <begin position="314"/>
        <end position="334"/>
    </location>
</feature>
<feature type="compositionally biased region" description="Polar residues" evidence="1">
    <location>
        <begin position="418"/>
        <end position="457"/>
    </location>
</feature>
<keyword evidence="4" id="KW-1185">Reference proteome</keyword>
<keyword evidence="2" id="KW-1133">Transmembrane helix</keyword>
<gene>
    <name evidence="3" type="ORF">EST38_g12143</name>
</gene>
<evidence type="ECO:0000313" key="4">
    <source>
        <dbReference type="Proteomes" id="UP000290288"/>
    </source>
</evidence>
<comment type="caution">
    <text evidence="3">The sequence shown here is derived from an EMBL/GenBank/DDBJ whole genome shotgun (WGS) entry which is preliminary data.</text>
</comment>
<feature type="region of interest" description="Disordered" evidence="1">
    <location>
        <begin position="401"/>
        <end position="458"/>
    </location>
</feature>
<keyword evidence="2" id="KW-0472">Membrane</keyword>
<sequence length="471" mass="50553">MFADIIKVSVDDTDPQFQWNGPWFTTQDFVDDIGNGSPFLNTLHGISSNGSLTFSYYGGNVSLWGSLTLRNTTLGPDPYWRCLLDGSEIQHPWELPGNSYSHYLLCAEKPPVGNHTLQLIAMIQSETLYIDQVRYKVPAGTNIGNAWTEISSNDARFNYSAGWITGEGQDGPGKWTNTLGAWLTCDFNGTSVIWRAYTPRNSRVGPGIGQYQIDGGKLETFVIPPTAKNRNNQAYFNVTGLRPGPHRLTVMNAGNESTTALGINYITAKNSAEMTSGGRSGKVIGAAVGGSIGAVLLAVLGVLAIIWYRRRKRQREHDASSMGGTTWGSPTQGPWGQPAGFLPYQYSVIPQDGAHSSPAFVAPSGPHQSPTSPNPPTNFAPPSSDRPVMFVTPLHSRLQQGPSAFGGIPSPIPFAGASNGSQSPAPYTASATKSSPRSPPFTNTNGPTAIGTQQNVWPGQVLVQHVQDGKY</sequence>
<evidence type="ECO:0000256" key="1">
    <source>
        <dbReference type="SAM" id="MobiDB-lite"/>
    </source>
</evidence>
<evidence type="ECO:0000256" key="2">
    <source>
        <dbReference type="SAM" id="Phobius"/>
    </source>
</evidence>
<reference evidence="3 4" key="1">
    <citation type="submission" date="2019-01" db="EMBL/GenBank/DDBJ databases">
        <title>Draft genome sequence of Psathyrella aberdarensis IHI B618.</title>
        <authorList>
            <person name="Buettner E."/>
            <person name="Kellner H."/>
        </authorList>
    </citation>
    <scope>NUCLEOTIDE SEQUENCE [LARGE SCALE GENOMIC DNA]</scope>
    <source>
        <strain evidence="3 4">IHI B618</strain>
    </source>
</reference>
<protein>
    <submittedName>
        <fullName evidence="3">Uncharacterized protein</fullName>
    </submittedName>
</protein>
<keyword evidence="2" id="KW-0812">Transmembrane</keyword>
<dbReference type="AlphaFoldDB" id="A0A4V1Q235"/>
<feature type="region of interest" description="Disordered" evidence="1">
    <location>
        <begin position="355"/>
        <end position="388"/>
    </location>
</feature>
<feature type="transmembrane region" description="Helical" evidence="2">
    <location>
        <begin position="283"/>
        <end position="308"/>
    </location>
</feature>
<dbReference type="STRING" id="2316362.A0A4V1Q235"/>